<evidence type="ECO:0000313" key="2">
    <source>
        <dbReference type="EMBL" id="SZX77847.1"/>
    </source>
</evidence>
<dbReference type="AlphaFoldDB" id="A0A383WK65"/>
<dbReference type="InterPro" id="IPR044859">
    <property type="entry name" value="Allene_oxi_cyc_Dirigent"/>
</dbReference>
<evidence type="ECO:0000256" key="1">
    <source>
        <dbReference type="SAM" id="SignalP"/>
    </source>
</evidence>
<feature type="signal peptide" evidence="1">
    <location>
        <begin position="1"/>
        <end position="24"/>
    </location>
</feature>
<evidence type="ECO:0008006" key="4">
    <source>
        <dbReference type="Google" id="ProtNLM"/>
    </source>
</evidence>
<name>A0A383WK65_TETOB</name>
<proteinExistence type="predicted"/>
<protein>
    <recommendedName>
        <fullName evidence="4">Dirigent protein</fullName>
    </recommendedName>
</protein>
<dbReference type="EMBL" id="FNXT01001296">
    <property type="protein sequence ID" value="SZX77847.1"/>
    <property type="molecule type" value="Genomic_DNA"/>
</dbReference>
<reference evidence="2 3" key="1">
    <citation type="submission" date="2016-10" db="EMBL/GenBank/DDBJ databases">
        <authorList>
            <person name="Cai Z."/>
        </authorList>
    </citation>
    <scope>NUCLEOTIDE SEQUENCE [LARGE SCALE GENOMIC DNA]</scope>
</reference>
<gene>
    <name evidence="2" type="ORF">BQ4739_LOCUS18186</name>
</gene>
<feature type="chain" id="PRO_5016756042" description="Dirigent protein" evidence="1">
    <location>
        <begin position="25"/>
        <end position="201"/>
    </location>
</feature>
<keyword evidence="3" id="KW-1185">Reference proteome</keyword>
<keyword evidence="1" id="KW-0732">Signal</keyword>
<evidence type="ECO:0000313" key="3">
    <source>
        <dbReference type="Proteomes" id="UP000256970"/>
    </source>
</evidence>
<accession>A0A383WK65</accession>
<dbReference type="Proteomes" id="UP000256970">
    <property type="component" value="Unassembled WGS sequence"/>
</dbReference>
<organism evidence="2 3">
    <name type="scientific">Tetradesmus obliquus</name>
    <name type="common">Green alga</name>
    <name type="synonym">Acutodesmus obliquus</name>
    <dbReference type="NCBI Taxonomy" id="3088"/>
    <lineage>
        <taxon>Eukaryota</taxon>
        <taxon>Viridiplantae</taxon>
        <taxon>Chlorophyta</taxon>
        <taxon>core chlorophytes</taxon>
        <taxon>Chlorophyceae</taxon>
        <taxon>CS clade</taxon>
        <taxon>Sphaeropleales</taxon>
        <taxon>Scenedesmaceae</taxon>
        <taxon>Tetradesmus</taxon>
    </lineage>
</organism>
<sequence>MAPRGLCTLLCVAFLIGTLSGTSAQDVNHGKPREPPVGSLSKFNPTTMHYEPVNSDSRYTYYRIKINLNETFSDIFRPDPNEPHLMSAVISGDVFDNSTGIKVGTFDTSSISTVARDNKDMQYLATLAVELGPNGDDTIFIKAAFDRANFIAEPIDFDLAVVGGTGRYKGATGEAIHSGTSVTGPDNVYVAEVAVPRFKRF</sequence>
<dbReference type="Gene3D" id="2.40.480.10">
    <property type="entry name" value="Allene oxide cyclase-like"/>
    <property type="match status" value="1"/>
</dbReference>